<evidence type="ECO:0000313" key="2">
    <source>
        <dbReference type="EMBL" id="QDT36370.1"/>
    </source>
</evidence>
<dbReference type="Gene3D" id="3.40.50.150">
    <property type="entry name" value="Vaccinia Virus protein VP39"/>
    <property type="match status" value="1"/>
</dbReference>
<gene>
    <name evidence="2" type="ORF">Pan189_07260</name>
</gene>
<dbReference type="SUPFAM" id="SSF53335">
    <property type="entry name" value="S-adenosyl-L-methionine-dependent methyltransferases"/>
    <property type="match status" value="1"/>
</dbReference>
<dbReference type="NCBIfam" id="TIGR01444">
    <property type="entry name" value="fkbM_fam"/>
    <property type="match status" value="1"/>
</dbReference>
<dbReference type="EMBL" id="CP036268">
    <property type="protein sequence ID" value="QDT36370.1"/>
    <property type="molecule type" value="Genomic_DNA"/>
</dbReference>
<dbReference type="InterPro" id="IPR052514">
    <property type="entry name" value="SAM-dependent_MTase"/>
</dbReference>
<evidence type="ECO:0000313" key="3">
    <source>
        <dbReference type="Proteomes" id="UP000317318"/>
    </source>
</evidence>
<proteinExistence type="predicted"/>
<dbReference type="Pfam" id="PF05050">
    <property type="entry name" value="Methyltransf_21"/>
    <property type="match status" value="1"/>
</dbReference>
<name>A0A517QXS1_9PLAN</name>
<protein>
    <recommendedName>
        <fullName evidence="1">Methyltransferase FkbM domain-containing protein</fullName>
    </recommendedName>
</protein>
<dbReference type="InterPro" id="IPR006342">
    <property type="entry name" value="FkbM_mtfrase"/>
</dbReference>
<evidence type="ECO:0000259" key="1">
    <source>
        <dbReference type="Pfam" id="PF05050"/>
    </source>
</evidence>
<dbReference type="Proteomes" id="UP000317318">
    <property type="component" value="Chromosome"/>
</dbReference>
<accession>A0A517QXS1</accession>
<organism evidence="2 3">
    <name type="scientific">Stratiformator vulcanicus</name>
    <dbReference type="NCBI Taxonomy" id="2527980"/>
    <lineage>
        <taxon>Bacteria</taxon>
        <taxon>Pseudomonadati</taxon>
        <taxon>Planctomycetota</taxon>
        <taxon>Planctomycetia</taxon>
        <taxon>Planctomycetales</taxon>
        <taxon>Planctomycetaceae</taxon>
        <taxon>Stratiformator</taxon>
    </lineage>
</organism>
<dbReference type="PANTHER" id="PTHR34203">
    <property type="entry name" value="METHYLTRANSFERASE, FKBM FAMILY PROTEIN"/>
    <property type="match status" value="1"/>
</dbReference>
<sequence length="238" mass="26492">MPIDFNQPLNPQYDEQTAEMIRRVLPKDGCGVDIGAHAGDILQHMLSVASEGIVYGFEPIPALAEGLRMQFPDAKIFEVALSNTTGTGTFKHVVNAQAYSGLQRRDYDRPDVIVNDIEVQIRRLDEVIGETQKVDIIKLDIEGGEYSALEGAENVITRSRPHIIFEASVRSTGRYGVEPKEFYALLTKKYGLHLTTMDRWLDGVEPITPDEFAKFWHEGPHFYFLASPLATAVNAAAA</sequence>
<keyword evidence="3" id="KW-1185">Reference proteome</keyword>
<dbReference type="RefSeq" id="WP_310821032.1">
    <property type="nucleotide sequence ID" value="NZ_CP036268.1"/>
</dbReference>
<dbReference type="AlphaFoldDB" id="A0A517QXS1"/>
<feature type="domain" description="Methyltransferase FkbM" evidence="1">
    <location>
        <begin position="33"/>
        <end position="186"/>
    </location>
</feature>
<reference evidence="2 3" key="1">
    <citation type="submission" date="2019-02" db="EMBL/GenBank/DDBJ databases">
        <title>Deep-cultivation of Planctomycetes and their phenomic and genomic characterization uncovers novel biology.</title>
        <authorList>
            <person name="Wiegand S."/>
            <person name="Jogler M."/>
            <person name="Boedeker C."/>
            <person name="Pinto D."/>
            <person name="Vollmers J."/>
            <person name="Rivas-Marin E."/>
            <person name="Kohn T."/>
            <person name="Peeters S.H."/>
            <person name="Heuer A."/>
            <person name="Rast P."/>
            <person name="Oberbeckmann S."/>
            <person name="Bunk B."/>
            <person name="Jeske O."/>
            <person name="Meyerdierks A."/>
            <person name="Storesund J.E."/>
            <person name="Kallscheuer N."/>
            <person name="Luecker S."/>
            <person name="Lage O.M."/>
            <person name="Pohl T."/>
            <person name="Merkel B.J."/>
            <person name="Hornburger P."/>
            <person name="Mueller R.-W."/>
            <person name="Bruemmer F."/>
            <person name="Labrenz M."/>
            <person name="Spormann A.M."/>
            <person name="Op den Camp H."/>
            <person name="Overmann J."/>
            <person name="Amann R."/>
            <person name="Jetten M.S.M."/>
            <person name="Mascher T."/>
            <person name="Medema M.H."/>
            <person name="Devos D.P."/>
            <person name="Kaster A.-K."/>
            <person name="Ovreas L."/>
            <person name="Rohde M."/>
            <person name="Galperin M.Y."/>
            <person name="Jogler C."/>
        </authorList>
    </citation>
    <scope>NUCLEOTIDE SEQUENCE [LARGE SCALE GENOMIC DNA]</scope>
    <source>
        <strain evidence="2 3">Pan189</strain>
    </source>
</reference>
<dbReference type="InterPro" id="IPR029063">
    <property type="entry name" value="SAM-dependent_MTases_sf"/>
</dbReference>
<dbReference type="KEGG" id="svp:Pan189_07260"/>
<dbReference type="PANTHER" id="PTHR34203:SF15">
    <property type="entry name" value="SLL1173 PROTEIN"/>
    <property type="match status" value="1"/>
</dbReference>